<evidence type="ECO:0000259" key="7">
    <source>
        <dbReference type="Pfam" id="PF01619"/>
    </source>
</evidence>
<evidence type="ECO:0000313" key="9">
    <source>
        <dbReference type="Proteomes" id="UP000054166"/>
    </source>
</evidence>
<comment type="cofactor">
    <cofactor evidence="5">
        <name>FAD</name>
        <dbReference type="ChEBI" id="CHEBI:57692"/>
    </cofactor>
</comment>
<keyword evidence="5" id="KW-0274">FAD</keyword>
<dbReference type="InParanoid" id="A0A0C3BWR3"/>
<dbReference type="PANTHER" id="PTHR13914">
    <property type="entry name" value="PROLINE OXIDASE"/>
    <property type="match status" value="1"/>
</dbReference>
<dbReference type="EC" id="1.5.5.2" evidence="2 5"/>
<dbReference type="GO" id="GO:0004657">
    <property type="term" value="F:proline dehydrogenase activity"/>
    <property type="evidence" value="ECO:0007669"/>
    <property type="project" value="UniProtKB-EC"/>
</dbReference>
<dbReference type="InterPro" id="IPR002872">
    <property type="entry name" value="Proline_DH_dom"/>
</dbReference>
<evidence type="ECO:0000256" key="1">
    <source>
        <dbReference type="ARBA" id="ARBA00005869"/>
    </source>
</evidence>
<dbReference type="STRING" id="765440.A0A0C3BWR3"/>
<keyword evidence="5" id="KW-0285">Flavoprotein</keyword>
<dbReference type="AlphaFoldDB" id="A0A0C3BWR3"/>
<dbReference type="GO" id="GO:0010133">
    <property type="term" value="P:L-proline catabolic process to L-glutamate"/>
    <property type="evidence" value="ECO:0007669"/>
    <property type="project" value="TreeGrafter"/>
</dbReference>
<sequence>MAYTENSIEVSTLVNLKEIFTGQSSAHAKLGHRFEQCGPDQYYRGCAGSVPAPSAIRDANNPAANRQPPPLTSMLRSYVVYAMCSIPALVEWSPKILSSLISIPIVKDITESLVRATFFAQFVGGDTARDTLPLLEKLRAENKGVLFAYSVEVDESQATNAAASHSQFGSSENKQQPVHKRNVDEMISTIDVAADFEERYAHAYGTTSTSGRKTWIAIKLTALLPDAQSLTNLSSYLIHSRPHLSHHNQIPFPGCARSTDLDVLNSHSRPGDISDKVLPLTKEDVIALQELHSDLVRICNKGQERGIKIVIDAEYSWYQPAIDAFTLSLQRQFNTLPNSRWRRSPAPTDNNDIQPLVLGTYQAYLRRTPAHLAYSLQDAKANNYTLGVKLVRGAYHPHEMAAHPSFSATTTADTSPNSRLPSISPDPYPPVWLEKQDTDKCYNACARLLISEIKADIERQVKSGGPARIGVLFGTHNWESCNIILKELVDRGLAVEDKDEGEIIIRIGTDVTDRLIFGQLYDRTRSASPMVIKYVPYGALKDVMPYLSRRAIENKSMLGEGGAVEERKRAGAAIRKRIFG</sequence>
<keyword evidence="4 5" id="KW-0642">Proline metabolism</keyword>
<keyword evidence="9" id="KW-1185">Reference proteome</keyword>
<feature type="domain" description="Proline dehydrogenase" evidence="7">
    <location>
        <begin position="430"/>
        <end position="557"/>
    </location>
</feature>
<gene>
    <name evidence="8" type="ORF">PILCRDRAFT_97637</name>
</gene>
<reference evidence="9" key="2">
    <citation type="submission" date="2015-01" db="EMBL/GenBank/DDBJ databases">
        <title>Evolutionary Origins and Diversification of the Mycorrhizal Mutualists.</title>
        <authorList>
            <consortium name="DOE Joint Genome Institute"/>
            <consortium name="Mycorrhizal Genomics Consortium"/>
            <person name="Kohler A."/>
            <person name="Kuo A."/>
            <person name="Nagy L.G."/>
            <person name="Floudas D."/>
            <person name="Copeland A."/>
            <person name="Barry K.W."/>
            <person name="Cichocki N."/>
            <person name="Veneault-Fourrey C."/>
            <person name="LaButti K."/>
            <person name="Lindquist E.A."/>
            <person name="Lipzen A."/>
            <person name="Lundell T."/>
            <person name="Morin E."/>
            <person name="Murat C."/>
            <person name="Riley R."/>
            <person name="Ohm R."/>
            <person name="Sun H."/>
            <person name="Tunlid A."/>
            <person name="Henrissat B."/>
            <person name="Grigoriev I.V."/>
            <person name="Hibbett D.S."/>
            <person name="Martin F."/>
        </authorList>
    </citation>
    <scope>NUCLEOTIDE SEQUENCE [LARGE SCALE GENOMIC DNA]</scope>
    <source>
        <strain evidence="9">F 1598</strain>
    </source>
</reference>
<comment type="similarity">
    <text evidence="1 5">Belongs to the proline oxidase family.</text>
</comment>
<feature type="compositionally biased region" description="Polar residues" evidence="6">
    <location>
        <begin position="406"/>
        <end position="421"/>
    </location>
</feature>
<dbReference type="HOGENOM" id="CLU_018202_1_1_1"/>
<dbReference type="InterPro" id="IPR015659">
    <property type="entry name" value="Proline_oxidase"/>
</dbReference>
<proteinExistence type="inferred from homology"/>
<dbReference type="SUPFAM" id="SSF51730">
    <property type="entry name" value="FAD-linked oxidoreductase"/>
    <property type="match status" value="1"/>
</dbReference>
<reference evidence="8 9" key="1">
    <citation type="submission" date="2014-04" db="EMBL/GenBank/DDBJ databases">
        <authorList>
            <consortium name="DOE Joint Genome Institute"/>
            <person name="Kuo A."/>
            <person name="Tarkka M."/>
            <person name="Buscot F."/>
            <person name="Kohler A."/>
            <person name="Nagy L.G."/>
            <person name="Floudas D."/>
            <person name="Copeland A."/>
            <person name="Barry K.W."/>
            <person name="Cichocki N."/>
            <person name="Veneault-Fourrey C."/>
            <person name="LaButti K."/>
            <person name="Lindquist E.A."/>
            <person name="Lipzen A."/>
            <person name="Lundell T."/>
            <person name="Morin E."/>
            <person name="Murat C."/>
            <person name="Sun H."/>
            <person name="Tunlid A."/>
            <person name="Henrissat B."/>
            <person name="Grigoriev I.V."/>
            <person name="Hibbett D.S."/>
            <person name="Martin F."/>
            <person name="Nordberg H.P."/>
            <person name="Cantor M.N."/>
            <person name="Hua S.X."/>
        </authorList>
    </citation>
    <scope>NUCLEOTIDE SEQUENCE [LARGE SCALE GENOMIC DNA]</scope>
    <source>
        <strain evidence="8 9">F 1598</strain>
    </source>
</reference>
<dbReference type="GO" id="GO:0071949">
    <property type="term" value="F:FAD binding"/>
    <property type="evidence" value="ECO:0007669"/>
    <property type="project" value="TreeGrafter"/>
</dbReference>
<evidence type="ECO:0000256" key="2">
    <source>
        <dbReference type="ARBA" id="ARBA00012695"/>
    </source>
</evidence>
<dbReference type="Pfam" id="PF01619">
    <property type="entry name" value="Pro_dh"/>
    <property type="match status" value="2"/>
</dbReference>
<evidence type="ECO:0000256" key="6">
    <source>
        <dbReference type="SAM" id="MobiDB-lite"/>
    </source>
</evidence>
<protein>
    <recommendedName>
        <fullName evidence="2 5">Proline dehydrogenase</fullName>
        <ecNumber evidence="2 5">1.5.5.2</ecNumber>
    </recommendedName>
</protein>
<dbReference type="InterPro" id="IPR029041">
    <property type="entry name" value="FAD-linked_oxidoreductase-like"/>
</dbReference>
<dbReference type="EMBL" id="KN832997">
    <property type="protein sequence ID" value="KIM81802.1"/>
    <property type="molecule type" value="Genomic_DNA"/>
</dbReference>
<dbReference type="Proteomes" id="UP000054166">
    <property type="component" value="Unassembled WGS sequence"/>
</dbReference>
<evidence type="ECO:0000256" key="4">
    <source>
        <dbReference type="ARBA" id="ARBA00023062"/>
    </source>
</evidence>
<organism evidence="8 9">
    <name type="scientific">Piloderma croceum (strain F 1598)</name>
    <dbReference type="NCBI Taxonomy" id="765440"/>
    <lineage>
        <taxon>Eukaryota</taxon>
        <taxon>Fungi</taxon>
        <taxon>Dikarya</taxon>
        <taxon>Basidiomycota</taxon>
        <taxon>Agaricomycotina</taxon>
        <taxon>Agaricomycetes</taxon>
        <taxon>Agaricomycetidae</taxon>
        <taxon>Atheliales</taxon>
        <taxon>Atheliaceae</taxon>
        <taxon>Piloderma</taxon>
    </lineage>
</organism>
<dbReference type="GO" id="GO:0005739">
    <property type="term" value="C:mitochondrion"/>
    <property type="evidence" value="ECO:0007669"/>
    <property type="project" value="TreeGrafter"/>
</dbReference>
<evidence type="ECO:0000256" key="5">
    <source>
        <dbReference type="RuleBase" id="RU364054"/>
    </source>
</evidence>
<feature type="region of interest" description="Disordered" evidence="6">
    <location>
        <begin position="406"/>
        <end position="429"/>
    </location>
</feature>
<dbReference type="OrthoDB" id="5464at2759"/>
<feature type="region of interest" description="Disordered" evidence="6">
    <location>
        <begin position="160"/>
        <end position="179"/>
    </location>
</feature>
<comment type="function">
    <text evidence="5">Converts proline to delta-1-pyrroline-5-carboxylate.</text>
</comment>
<evidence type="ECO:0000313" key="8">
    <source>
        <dbReference type="EMBL" id="KIM81802.1"/>
    </source>
</evidence>
<keyword evidence="3 5" id="KW-0560">Oxidoreductase</keyword>
<feature type="compositionally biased region" description="Polar residues" evidence="6">
    <location>
        <begin position="160"/>
        <end position="176"/>
    </location>
</feature>
<dbReference type="FunCoup" id="A0A0C3BWR3">
    <property type="interactions" value="280"/>
</dbReference>
<evidence type="ECO:0000256" key="3">
    <source>
        <dbReference type="ARBA" id="ARBA00023002"/>
    </source>
</evidence>
<feature type="domain" description="Proline dehydrogenase" evidence="7">
    <location>
        <begin position="216"/>
        <end position="401"/>
    </location>
</feature>
<comment type="catalytic activity">
    <reaction evidence="5">
        <text>L-proline + a quinone = (S)-1-pyrroline-5-carboxylate + a quinol + H(+)</text>
        <dbReference type="Rhea" id="RHEA:23784"/>
        <dbReference type="ChEBI" id="CHEBI:15378"/>
        <dbReference type="ChEBI" id="CHEBI:17388"/>
        <dbReference type="ChEBI" id="CHEBI:24646"/>
        <dbReference type="ChEBI" id="CHEBI:60039"/>
        <dbReference type="ChEBI" id="CHEBI:132124"/>
        <dbReference type="EC" id="1.5.5.2"/>
    </reaction>
</comment>
<dbReference type="Gene3D" id="3.20.20.220">
    <property type="match status" value="1"/>
</dbReference>
<dbReference type="PANTHER" id="PTHR13914:SF0">
    <property type="entry name" value="PROLINE DEHYDROGENASE 1, MITOCHONDRIAL"/>
    <property type="match status" value="1"/>
</dbReference>
<accession>A0A0C3BWR3</accession>
<name>A0A0C3BWR3_PILCF</name>